<proteinExistence type="predicted"/>
<sequence>MNTAINKHTYVTYMPMWLQPYVTYMPMWLQSYAPHVPI</sequence>
<keyword evidence="2" id="KW-1185">Reference proteome</keyword>
<name>A0A1I5NX61_9BACT</name>
<organism evidence="1 2">
    <name type="scientific">Pseudarcicella hirudinis</name>
    <dbReference type="NCBI Taxonomy" id="1079859"/>
    <lineage>
        <taxon>Bacteria</taxon>
        <taxon>Pseudomonadati</taxon>
        <taxon>Bacteroidota</taxon>
        <taxon>Cytophagia</taxon>
        <taxon>Cytophagales</taxon>
        <taxon>Flectobacillaceae</taxon>
        <taxon>Pseudarcicella</taxon>
    </lineage>
</organism>
<dbReference type="STRING" id="1079859.SAMN04515674_102160"/>
<dbReference type="Proteomes" id="UP000199306">
    <property type="component" value="Unassembled WGS sequence"/>
</dbReference>
<evidence type="ECO:0000313" key="2">
    <source>
        <dbReference type="Proteomes" id="UP000199306"/>
    </source>
</evidence>
<protein>
    <submittedName>
        <fullName evidence="1">Uncharacterized protein</fullName>
    </submittedName>
</protein>
<dbReference type="AlphaFoldDB" id="A0A1I5NX61"/>
<gene>
    <name evidence="1" type="ORF">SAMN04515674_102160</name>
</gene>
<reference evidence="1 2" key="1">
    <citation type="submission" date="2016-10" db="EMBL/GenBank/DDBJ databases">
        <authorList>
            <person name="de Groot N.N."/>
        </authorList>
    </citation>
    <scope>NUCLEOTIDE SEQUENCE [LARGE SCALE GENOMIC DNA]</scope>
    <source>
        <strain evidence="2">E92,LMG 26720,CCM 7988</strain>
    </source>
</reference>
<dbReference type="EMBL" id="FOXH01000002">
    <property type="protein sequence ID" value="SFP26375.1"/>
    <property type="molecule type" value="Genomic_DNA"/>
</dbReference>
<accession>A0A1I5NX61</accession>
<evidence type="ECO:0000313" key="1">
    <source>
        <dbReference type="EMBL" id="SFP26375.1"/>
    </source>
</evidence>